<reference evidence="2 3" key="2">
    <citation type="submission" date="2008-04" db="EMBL/GenBank/DDBJ databases">
        <authorList>
            <person name="Fulton L."/>
            <person name="Clifton S."/>
            <person name="Fulton B."/>
            <person name="Xu J."/>
            <person name="Minx P."/>
            <person name="Pepin K.H."/>
            <person name="Johnson M."/>
            <person name="Thiruvilangam P."/>
            <person name="Bhonagiri V."/>
            <person name="Nash W.E."/>
            <person name="Mardis E.R."/>
            <person name="Wilson R.K."/>
        </authorList>
    </citation>
    <scope>NUCLEOTIDE SEQUENCE [LARGE SCALE GENOMIC DNA]</scope>
    <source>
        <strain evidence="2 3">DSM 17136</strain>
    </source>
</reference>
<keyword evidence="1" id="KW-1133">Transmembrane helix</keyword>
<dbReference type="STRING" id="470145.BACCOP_01494"/>
<reference evidence="2 3" key="1">
    <citation type="submission" date="2008-04" db="EMBL/GenBank/DDBJ databases">
        <title>Draft genome sequence of Bacteroides coprocola (DSM 17136).</title>
        <authorList>
            <person name="Sudarsanam P."/>
            <person name="Ley R."/>
            <person name="Guruge J."/>
            <person name="Turnbaugh P.J."/>
            <person name="Mahowald M."/>
            <person name="Liep D."/>
            <person name="Gordon J."/>
        </authorList>
    </citation>
    <scope>NUCLEOTIDE SEQUENCE [LARGE SCALE GENOMIC DNA]</scope>
    <source>
        <strain evidence="2 3">DSM 17136</strain>
    </source>
</reference>
<protein>
    <submittedName>
        <fullName evidence="2">Uncharacterized protein</fullName>
    </submittedName>
</protein>
<evidence type="ECO:0000256" key="1">
    <source>
        <dbReference type="SAM" id="Phobius"/>
    </source>
</evidence>
<dbReference type="EMBL" id="ABIY02000077">
    <property type="protein sequence ID" value="EDV01406.1"/>
    <property type="molecule type" value="Genomic_DNA"/>
</dbReference>
<sequence>MTISTATTKNNVVKIVFFIFLQILKKRPKDIDFLCISYVIIRFINICYAWVMKKRRVEFWTCMLMN</sequence>
<comment type="caution">
    <text evidence="2">The sequence shown here is derived from an EMBL/GenBank/DDBJ whole genome shotgun (WGS) entry which is preliminary data.</text>
</comment>
<keyword evidence="1" id="KW-0472">Membrane</keyword>
<gene>
    <name evidence="2" type="ORF">BACCOP_01494</name>
</gene>
<proteinExistence type="predicted"/>
<name>B3JHY1_9BACT</name>
<dbReference type="AlphaFoldDB" id="B3JHY1"/>
<dbReference type="Proteomes" id="UP000003146">
    <property type="component" value="Unassembled WGS sequence"/>
</dbReference>
<accession>B3JHY1</accession>
<feature type="transmembrane region" description="Helical" evidence="1">
    <location>
        <begin position="31"/>
        <end position="51"/>
    </location>
</feature>
<keyword evidence="1" id="KW-0812">Transmembrane</keyword>
<organism evidence="2 3">
    <name type="scientific">Phocaeicola coprocola DSM 17136</name>
    <dbReference type="NCBI Taxonomy" id="470145"/>
    <lineage>
        <taxon>Bacteria</taxon>
        <taxon>Pseudomonadati</taxon>
        <taxon>Bacteroidota</taxon>
        <taxon>Bacteroidia</taxon>
        <taxon>Bacteroidales</taxon>
        <taxon>Bacteroidaceae</taxon>
        <taxon>Phocaeicola</taxon>
    </lineage>
</organism>
<dbReference type="HOGENOM" id="CLU_2822013_0_0_10"/>
<evidence type="ECO:0000313" key="3">
    <source>
        <dbReference type="Proteomes" id="UP000003146"/>
    </source>
</evidence>
<evidence type="ECO:0000313" key="2">
    <source>
        <dbReference type="EMBL" id="EDV01406.1"/>
    </source>
</evidence>